<dbReference type="OrthoDB" id="655149at2"/>
<dbReference type="EMBL" id="FSRA01000001">
    <property type="protein sequence ID" value="SIO18292.1"/>
    <property type="molecule type" value="Genomic_DNA"/>
</dbReference>
<reference evidence="2 3" key="1">
    <citation type="submission" date="2016-11" db="EMBL/GenBank/DDBJ databases">
        <authorList>
            <person name="Jaros S."/>
            <person name="Januszkiewicz K."/>
            <person name="Wedrychowicz H."/>
        </authorList>
    </citation>
    <scope>NUCLEOTIDE SEQUENCE [LARGE SCALE GENOMIC DNA]</scope>
    <source>
        <strain evidence="2 3">DSM 24787</strain>
    </source>
</reference>
<dbReference type="Pfam" id="PF14129">
    <property type="entry name" value="DUF4296"/>
    <property type="match status" value="1"/>
</dbReference>
<proteinExistence type="predicted"/>
<dbReference type="AlphaFoldDB" id="A0A1N6HET1"/>
<accession>A0A1N6HET1</accession>
<organism evidence="2 3">
    <name type="scientific">Chitinophaga niabensis</name>
    <dbReference type="NCBI Taxonomy" id="536979"/>
    <lineage>
        <taxon>Bacteria</taxon>
        <taxon>Pseudomonadati</taxon>
        <taxon>Bacteroidota</taxon>
        <taxon>Chitinophagia</taxon>
        <taxon>Chitinophagales</taxon>
        <taxon>Chitinophagaceae</taxon>
        <taxon>Chitinophaga</taxon>
    </lineage>
</organism>
<evidence type="ECO:0000313" key="2">
    <source>
        <dbReference type="EMBL" id="SIO18292.1"/>
    </source>
</evidence>
<dbReference type="PROSITE" id="PS51257">
    <property type="entry name" value="PROKAR_LIPOPROTEIN"/>
    <property type="match status" value="1"/>
</dbReference>
<dbReference type="InterPro" id="IPR025381">
    <property type="entry name" value="DUF4296"/>
</dbReference>
<dbReference type="Proteomes" id="UP000185003">
    <property type="component" value="Unassembled WGS sequence"/>
</dbReference>
<evidence type="ECO:0000259" key="1">
    <source>
        <dbReference type="PROSITE" id="PS50076"/>
    </source>
</evidence>
<sequence length="151" mass="17950">MRKTAGVFLLSLLFACGQADRVPKDVLAKDKMRDILLDMNYAEVYGRDQGIDTVKIADSVREENIKRYYVQILQLHGISREEFQHSYKYYEHHPDKLEEVYKEMQEIVKRKREVVDSLERKEEERKNGIPGRTRRDSLYWPRADSMILTLP</sequence>
<gene>
    <name evidence="2" type="ORF">SAMN04488055_3338</name>
</gene>
<keyword evidence="3" id="KW-1185">Reference proteome</keyword>
<dbReference type="PROSITE" id="PS50076">
    <property type="entry name" value="DNAJ_2"/>
    <property type="match status" value="1"/>
</dbReference>
<dbReference type="STRING" id="536979.SAMN04488055_3338"/>
<name>A0A1N6HET1_9BACT</name>
<evidence type="ECO:0000313" key="3">
    <source>
        <dbReference type="Proteomes" id="UP000185003"/>
    </source>
</evidence>
<protein>
    <recommendedName>
        <fullName evidence="1">J domain-containing protein</fullName>
    </recommendedName>
</protein>
<dbReference type="InterPro" id="IPR001623">
    <property type="entry name" value="DnaJ_domain"/>
</dbReference>
<dbReference type="RefSeq" id="WP_074240302.1">
    <property type="nucleotide sequence ID" value="NZ_FSRA01000001.1"/>
</dbReference>
<feature type="domain" description="J" evidence="1">
    <location>
        <begin position="40"/>
        <end position="128"/>
    </location>
</feature>